<dbReference type="AlphaFoldDB" id="A0A1E1WTC7"/>
<proteinExistence type="predicted"/>
<sequence>TYKPVLNIQNDNSYFEEFSTKYPIPPPTFKNPYNKEKDAEEATEKDTPKPSPYSDNEFTQNYLNYPKNAFKDAKLNFDFKDKFKYHNNNWASTNYSNDFKNWKNPIKGYQYSTNYSNMNFEFDFSGGKKPVNSNNDEIVPASSNLVDLTSYQFPETDYSNLKKVPGLKNH</sequence>
<evidence type="ECO:0000313" key="2">
    <source>
        <dbReference type="EMBL" id="JAT90299.1"/>
    </source>
</evidence>
<dbReference type="EMBL" id="GDQN01000755">
    <property type="protein sequence ID" value="JAT90299.1"/>
    <property type="molecule type" value="Transcribed_RNA"/>
</dbReference>
<gene>
    <name evidence="2" type="ORF">g.3428</name>
</gene>
<feature type="region of interest" description="Disordered" evidence="1">
    <location>
        <begin position="21"/>
        <end position="56"/>
    </location>
</feature>
<accession>A0A1E1WTC7</accession>
<feature type="compositionally biased region" description="Basic and acidic residues" evidence="1">
    <location>
        <begin position="33"/>
        <end position="48"/>
    </location>
</feature>
<protein>
    <submittedName>
        <fullName evidence="2">Uncharacterized protein</fullName>
    </submittedName>
</protein>
<name>A0A1E1WTC7_PECGO</name>
<organism evidence="2">
    <name type="scientific">Pectinophora gossypiella</name>
    <name type="common">Cotton pink bollworm</name>
    <name type="synonym">Depressaria gossypiella</name>
    <dbReference type="NCBI Taxonomy" id="13191"/>
    <lineage>
        <taxon>Eukaryota</taxon>
        <taxon>Metazoa</taxon>
        <taxon>Ecdysozoa</taxon>
        <taxon>Arthropoda</taxon>
        <taxon>Hexapoda</taxon>
        <taxon>Insecta</taxon>
        <taxon>Pterygota</taxon>
        <taxon>Neoptera</taxon>
        <taxon>Endopterygota</taxon>
        <taxon>Lepidoptera</taxon>
        <taxon>Glossata</taxon>
        <taxon>Ditrysia</taxon>
        <taxon>Gelechioidea</taxon>
        <taxon>Gelechiidae</taxon>
        <taxon>Apatetrinae</taxon>
        <taxon>Pectinophora</taxon>
    </lineage>
</organism>
<evidence type="ECO:0000256" key="1">
    <source>
        <dbReference type="SAM" id="MobiDB-lite"/>
    </source>
</evidence>
<dbReference type="OrthoDB" id="7699235at2759"/>
<reference evidence="2" key="1">
    <citation type="submission" date="2015-09" db="EMBL/GenBank/DDBJ databases">
        <title>De novo assembly of Pectinophora gossypiella (Pink Bollworm) gut transcriptome.</title>
        <authorList>
            <person name="Tassone E.E."/>
        </authorList>
    </citation>
    <scope>NUCLEOTIDE SEQUENCE</scope>
</reference>
<feature type="non-terminal residue" evidence="2">
    <location>
        <position position="1"/>
    </location>
</feature>
<feature type="non-terminal residue" evidence="2">
    <location>
        <position position="170"/>
    </location>
</feature>